<comment type="subcellular location">
    <subcellularLocation>
        <location evidence="1">Nucleus</location>
    </subcellularLocation>
</comment>
<dbReference type="PANTHER" id="PTHR10507">
    <property type="entry name" value="CDC45-RELATED PROTEIN"/>
    <property type="match status" value="1"/>
</dbReference>
<evidence type="ECO:0000256" key="4">
    <source>
        <dbReference type="ARBA" id="ARBA00023242"/>
    </source>
</evidence>
<dbReference type="Proteomes" id="UP000054350">
    <property type="component" value="Unassembled WGS sequence"/>
</dbReference>
<keyword evidence="3" id="KW-0235">DNA replication</keyword>
<evidence type="ECO:0000256" key="5">
    <source>
        <dbReference type="ARBA" id="ARBA00023306"/>
    </source>
</evidence>
<evidence type="ECO:0000256" key="6">
    <source>
        <dbReference type="SAM" id="MobiDB-lite"/>
    </source>
</evidence>
<evidence type="ECO:0000256" key="3">
    <source>
        <dbReference type="ARBA" id="ARBA00022705"/>
    </source>
</evidence>
<accession>A0A0L0SZU4</accession>
<dbReference type="VEuPathDB" id="FungiDB:AMAG_12595"/>
<dbReference type="EMBL" id="GG745354">
    <property type="protein sequence ID" value="KNE67879.1"/>
    <property type="molecule type" value="Genomic_DNA"/>
</dbReference>
<evidence type="ECO:0000256" key="2">
    <source>
        <dbReference type="ARBA" id="ARBA00010727"/>
    </source>
</evidence>
<dbReference type="GO" id="GO:1902977">
    <property type="term" value="P:mitotic DNA replication preinitiation complex assembly"/>
    <property type="evidence" value="ECO:0007669"/>
    <property type="project" value="TreeGrafter"/>
</dbReference>
<comment type="similarity">
    <text evidence="2">Belongs to the CDC45 family.</text>
</comment>
<reference evidence="8" key="2">
    <citation type="submission" date="2009-11" db="EMBL/GenBank/DDBJ databases">
        <title>The Genome Sequence of Allomyces macrogynus strain ATCC 38327.</title>
        <authorList>
            <consortium name="The Broad Institute Genome Sequencing Platform"/>
            <person name="Russ C."/>
            <person name="Cuomo C."/>
            <person name="Shea T."/>
            <person name="Young S.K."/>
            <person name="Zeng Q."/>
            <person name="Koehrsen M."/>
            <person name="Haas B."/>
            <person name="Borodovsky M."/>
            <person name="Guigo R."/>
            <person name="Alvarado L."/>
            <person name="Berlin A."/>
            <person name="Borenstein D."/>
            <person name="Chen Z."/>
            <person name="Engels R."/>
            <person name="Freedman E."/>
            <person name="Gellesch M."/>
            <person name="Goldberg J."/>
            <person name="Griggs A."/>
            <person name="Gujja S."/>
            <person name="Heiman D."/>
            <person name="Hepburn T."/>
            <person name="Howarth C."/>
            <person name="Jen D."/>
            <person name="Larson L."/>
            <person name="Lewis B."/>
            <person name="Mehta T."/>
            <person name="Park D."/>
            <person name="Pearson M."/>
            <person name="Roberts A."/>
            <person name="Saif S."/>
            <person name="Shenoy N."/>
            <person name="Sisk P."/>
            <person name="Stolte C."/>
            <person name="Sykes S."/>
            <person name="Walk T."/>
            <person name="White J."/>
            <person name="Yandava C."/>
            <person name="Burger G."/>
            <person name="Gray M.W."/>
            <person name="Holland P.W.H."/>
            <person name="King N."/>
            <person name="Lang F.B.F."/>
            <person name="Roger A.J."/>
            <person name="Ruiz-Trillo I."/>
            <person name="Lander E."/>
            <person name="Nusbaum C."/>
        </authorList>
    </citation>
    <scope>NUCLEOTIDE SEQUENCE [LARGE SCALE GENOMIC DNA]</scope>
    <source>
        <strain evidence="8">ATCC 38327</strain>
    </source>
</reference>
<sequence length="677" mass="72708">MSTPSVPASCFWSASVLVSTPTTQTTHTTEQTLLQTDWIPHKVVPVTSYSHLAQSASDLLASHAFVRSLILINCGGITDLAPLLPNLQPHHRVYVLDSRRPLNLDNLFANELVAVLDDGHVDKDLAAEREAYDRVEFAPDESDGEDEDEEMDDEDDVGEEVDVDGDDDDDEPDPDADPNDPDASTSDKENAPHFPSSTTAVPNPRKRKRRPTAESADTRRRQRRLATRAAQATLVDYYAQGTWYGTSVAMLAFDLVHQVGRATVDAVWCAILGVTYQFEHELIAEPRYLQAVRDLDAHVARLSPTVDADAVVPGGDLSAAVRVAREPDVRVPLYRHWTLWDALAHARGISCRLATWTSRGVDRLQFLLTKMGVPMDEYRKPFLHMDKALKDAVWTQLETHAPLVRLDLLTCPTFVRSAPLVTPVSATDAVAALGALAVSPAATVRTAASAASGVGNTHDDLVGATVAVPSGVAGDAAAAALLTGAPAADGSEPDPSAVFYALLDALTKPRLLAHGLAAARTLAKAVVTVAGAVVVRRAIKTMKGFRYAMIHDAGSSSSSSSNTGVHGTALAHPVALRLLTLQLAGALREINRVELPLVTAVLREDGVYVVMGHVAAQTPGMVRRNILGEAFQAAAEATNARHRQDAFDASVVEVAREDIGEYLEQLQVELARMRVGA</sequence>
<dbReference type="STRING" id="578462.A0A0L0SZU4"/>
<feature type="compositionally biased region" description="Acidic residues" evidence="6">
    <location>
        <begin position="138"/>
        <end position="180"/>
    </location>
</feature>
<dbReference type="eggNOG" id="KOG2475">
    <property type="taxonomic scope" value="Eukaryota"/>
</dbReference>
<keyword evidence="8" id="KW-1185">Reference proteome</keyword>
<dbReference type="OrthoDB" id="10258882at2759"/>
<organism evidence="7 8">
    <name type="scientific">Allomyces macrogynus (strain ATCC 38327)</name>
    <name type="common">Allomyces javanicus var. macrogynus</name>
    <dbReference type="NCBI Taxonomy" id="578462"/>
    <lineage>
        <taxon>Eukaryota</taxon>
        <taxon>Fungi</taxon>
        <taxon>Fungi incertae sedis</taxon>
        <taxon>Blastocladiomycota</taxon>
        <taxon>Blastocladiomycetes</taxon>
        <taxon>Blastocladiales</taxon>
        <taxon>Blastocladiaceae</taxon>
        <taxon>Allomyces</taxon>
    </lineage>
</organism>
<name>A0A0L0SZU4_ALLM3</name>
<dbReference type="GO" id="GO:0006270">
    <property type="term" value="P:DNA replication initiation"/>
    <property type="evidence" value="ECO:0007669"/>
    <property type="project" value="InterPro"/>
</dbReference>
<dbReference type="Pfam" id="PF02724">
    <property type="entry name" value="CDC45"/>
    <property type="match status" value="1"/>
</dbReference>
<dbReference type="AlphaFoldDB" id="A0A0L0SZU4"/>
<feature type="region of interest" description="Disordered" evidence="6">
    <location>
        <begin position="131"/>
        <end position="225"/>
    </location>
</feature>
<dbReference type="GO" id="GO:0003682">
    <property type="term" value="F:chromatin binding"/>
    <property type="evidence" value="ECO:0007669"/>
    <property type="project" value="TreeGrafter"/>
</dbReference>
<evidence type="ECO:0000256" key="1">
    <source>
        <dbReference type="ARBA" id="ARBA00004123"/>
    </source>
</evidence>
<dbReference type="GO" id="GO:0003697">
    <property type="term" value="F:single-stranded DNA binding"/>
    <property type="evidence" value="ECO:0007669"/>
    <property type="project" value="TreeGrafter"/>
</dbReference>
<proteinExistence type="inferred from homology"/>
<keyword evidence="5" id="KW-0131">Cell cycle</keyword>
<dbReference type="GO" id="GO:0000727">
    <property type="term" value="P:double-strand break repair via break-induced replication"/>
    <property type="evidence" value="ECO:0007669"/>
    <property type="project" value="TreeGrafter"/>
</dbReference>
<dbReference type="PANTHER" id="PTHR10507:SF0">
    <property type="entry name" value="CELL DIVISION CONTROL PROTEIN 45 HOMOLOG"/>
    <property type="match status" value="1"/>
</dbReference>
<dbReference type="GO" id="GO:0031261">
    <property type="term" value="C:DNA replication preinitiation complex"/>
    <property type="evidence" value="ECO:0007669"/>
    <property type="project" value="TreeGrafter"/>
</dbReference>
<dbReference type="InterPro" id="IPR003874">
    <property type="entry name" value="CDC45"/>
</dbReference>
<evidence type="ECO:0008006" key="9">
    <source>
        <dbReference type="Google" id="ProtNLM"/>
    </source>
</evidence>
<evidence type="ECO:0000313" key="8">
    <source>
        <dbReference type="Proteomes" id="UP000054350"/>
    </source>
</evidence>
<gene>
    <name evidence="7" type="ORF">AMAG_12595</name>
</gene>
<protein>
    <recommendedName>
        <fullName evidence="9">CDC45-like protein</fullName>
    </recommendedName>
</protein>
<keyword evidence="4" id="KW-0539">Nucleus</keyword>
<dbReference type="GO" id="GO:0003688">
    <property type="term" value="F:DNA replication origin binding"/>
    <property type="evidence" value="ECO:0007669"/>
    <property type="project" value="TreeGrafter"/>
</dbReference>
<reference evidence="7 8" key="1">
    <citation type="submission" date="2009-11" db="EMBL/GenBank/DDBJ databases">
        <title>Annotation of Allomyces macrogynus ATCC 38327.</title>
        <authorList>
            <consortium name="The Broad Institute Genome Sequencing Platform"/>
            <person name="Russ C."/>
            <person name="Cuomo C."/>
            <person name="Burger G."/>
            <person name="Gray M.W."/>
            <person name="Holland P.W.H."/>
            <person name="King N."/>
            <person name="Lang F.B.F."/>
            <person name="Roger A.J."/>
            <person name="Ruiz-Trillo I."/>
            <person name="Young S.K."/>
            <person name="Zeng Q."/>
            <person name="Gargeya S."/>
            <person name="Fitzgerald M."/>
            <person name="Haas B."/>
            <person name="Abouelleil A."/>
            <person name="Alvarado L."/>
            <person name="Arachchi H.M."/>
            <person name="Berlin A."/>
            <person name="Chapman S.B."/>
            <person name="Gearin G."/>
            <person name="Goldberg J."/>
            <person name="Griggs A."/>
            <person name="Gujja S."/>
            <person name="Hansen M."/>
            <person name="Heiman D."/>
            <person name="Howarth C."/>
            <person name="Larimer J."/>
            <person name="Lui A."/>
            <person name="MacDonald P.J.P."/>
            <person name="McCowen C."/>
            <person name="Montmayeur A."/>
            <person name="Murphy C."/>
            <person name="Neiman D."/>
            <person name="Pearson M."/>
            <person name="Priest M."/>
            <person name="Roberts A."/>
            <person name="Saif S."/>
            <person name="Shea T."/>
            <person name="Sisk P."/>
            <person name="Stolte C."/>
            <person name="Sykes S."/>
            <person name="Wortman J."/>
            <person name="Nusbaum C."/>
            <person name="Birren B."/>
        </authorList>
    </citation>
    <scope>NUCLEOTIDE SEQUENCE [LARGE SCALE GENOMIC DNA]</scope>
    <source>
        <strain evidence="7 8">ATCC 38327</strain>
    </source>
</reference>
<evidence type="ECO:0000313" key="7">
    <source>
        <dbReference type="EMBL" id="KNE67879.1"/>
    </source>
</evidence>